<reference evidence="7 10" key="2">
    <citation type="journal article" date="2014" name="BMC Genomics">
        <title>An improved genome release (version Mt4.0) for the model legume Medicago truncatula.</title>
        <authorList>
            <person name="Tang H."/>
            <person name="Krishnakumar V."/>
            <person name="Bidwell S."/>
            <person name="Rosen B."/>
            <person name="Chan A."/>
            <person name="Zhou S."/>
            <person name="Gentzbittel L."/>
            <person name="Childs K.L."/>
            <person name="Yandell M."/>
            <person name="Gundlach H."/>
            <person name="Mayer K.F."/>
            <person name="Schwartz D.C."/>
            <person name="Town C.D."/>
        </authorList>
    </citation>
    <scope>GENOME REANNOTATION</scope>
    <source>
        <strain evidence="7">A17</strain>
        <strain evidence="9 10">cv. Jemalong A17</strain>
    </source>
</reference>
<feature type="compositionally biased region" description="Basic and acidic residues" evidence="5">
    <location>
        <begin position="135"/>
        <end position="148"/>
    </location>
</feature>
<protein>
    <submittedName>
        <fullName evidence="7">C3HC4-type RING zinc finger protein</fullName>
    </submittedName>
    <submittedName>
        <fullName evidence="8">Putative transcription factor C2H2 family</fullName>
    </submittedName>
</protein>
<dbReference type="Gene3D" id="3.30.40.10">
    <property type="entry name" value="Zinc/RING finger domain, C3HC4 (zinc finger)"/>
    <property type="match status" value="1"/>
</dbReference>
<feature type="compositionally biased region" description="Polar residues" evidence="5">
    <location>
        <begin position="177"/>
        <end position="187"/>
    </location>
</feature>
<dbReference type="KEGG" id="mtr:25483106"/>
<gene>
    <name evidence="9" type="primary">25483106</name>
    <name evidence="7" type="ordered locus">MTR_1g047180</name>
    <name evidence="8" type="ORF">MtrunA17_Chr1g0169651</name>
</gene>
<evidence type="ECO:0000313" key="9">
    <source>
        <dbReference type="EnsemblPlants" id="KEH41245"/>
    </source>
</evidence>
<reference evidence="7 10" key="1">
    <citation type="journal article" date="2011" name="Nature">
        <title>The Medicago genome provides insight into the evolution of rhizobial symbioses.</title>
        <authorList>
            <person name="Young N.D."/>
            <person name="Debelle F."/>
            <person name="Oldroyd G.E."/>
            <person name="Geurts R."/>
            <person name="Cannon S.B."/>
            <person name="Udvardi M.K."/>
            <person name="Benedito V.A."/>
            <person name="Mayer K.F."/>
            <person name="Gouzy J."/>
            <person name="Schoof H."/>
            <person name="Van de Peer Y."/>
            <person name="Proost S."/>
            <person name="Cook D.R."/>
            <person name="Meyers B.C."/>
            <person name="Spannagl M."/>
            <person name="Cheung F."/>
            <person name="De Mita S."/>
            <person name="Krishnakumar V."/>
            <person name="Gundlach H."/>
            <person name="Zhou S."/>
            <person name="Mudge J."/>
            <person name="Bharti A.K."/>
            <person name="Murray J.D."/>
            <person name="Naoumkina M.A."/>
            <person name="Rosen B."/>
            <person name="Silverstein K.A."/>
            <person name="Tang H."/>
            <person name="Rombauts S."/>
            <person name="Zhao P.X."/>
            <person name="Zhou P."/>
            <person name="Barbe V."/>
            <person name="Bardou P."/>
            <person name="Bechner M."/>
            <person name="Bellec A."/>
            <person name="Berger A."/>
            <person name="Berges H."/>
            <person name="Bidwell S."/>
            <person name="Bisseling T."/>
            <person name="Choisne N."/>
            <person name="Couloux A."/>
            <person name="Denny R."/>
            <person name="Deshpande S."/>
            <person name="Dai X."/>
            <person name="Doyle J.J."/>
            <person name="Dudez A.M."/>
            <person name="Farmer A.D."/>
            <person name="Fouteau S."/>
            <person name="Franken C."/>
            <person name="Gibelin C."/>
            <person name="Gish J."/>
            <person name="Goldstein S."/>
            <person name="Gonzalez A.J."/>
            <person name="Green P.J."/>
            <person name="Hallab A."/>
            <person name="Hartog M."/>
            <person name="Hua A."/>
            <person name="Humphray S.J."/>
            <person name="Jeong D.H."/>
            <person name="Jing Y."/>
            <person name="Jocker A."/>
            <person name="Kenton S.M."/>
            <person name="Kim D.J."/>
            <person name="Klee K."/>
            <person name="Lai H."/>
            <person name="Lang C."/>
            <person name="Lin S."/>
            <person name="Macmil S.L."/>
            <person name="Magdelenat G."/>
            <person name="Matthews L."/>
            <person name="McCorrison J."/>
            <person name="Monaghan E.L."/>
            <person name="Mun J.H."/>
            <person name="Najar F.Z."/>
            <person name="Nicholson C."/>
            <person name="Noirot C."/>
            <person name="O'Bleness M."/>
            <person name="Paule C.R."/>
            <person name="Poulain J."/>
            <person name="Prion F."/>
            <person name="Qin B."/>
            <person name="Qu C."/>
            <person name="Retzel E.F."/>
            <person name="Riddle C."/>
            <person name="Sallet E."/>
            <person name="Samain S."/>
            <person name="Samson N."/>
            <person name="Sanders I."/>
            <person name="Saurat O."/>
            <person name="Scarpelli C."/>
            <person name="Schiex T."/>
            <person name="Segurens B."/>
            <person name="Severin A.J."/>
            <person name="Sherrier D.J."/>
            <person name="Shi R."/>
            <person name="Sims S."/>
            <person name="Singer S.R."/>
            <person name="Sinharoy S."/>
            <person name="Sterck L."/>
            <person name="Viollet A."/>
            <person name="Wang B.B."/>
            <person name="Wang K."/>
            <person name="Wang M."/>
            <person name="Wang X."/>
            <person name="Warfsmann J."/>
            <person name="Weissenbach J."/>
            <person name="White D.D."/>
            <person name="White J.D."/>
            <person name="Wiley G.B."/>
            <person name="Wincker P."/>
            <person name="Xing Y."/>
            <person name="Yang L."/>
            <person name="Yao Z."/>
            <person name="Ying F."/>
            <person name="Zhai J."/>
            <person name="Zhou L."/>
            <person name="Zuber A."/>
            <person name="Denarie J."/>
            <person name="Dixon R.A."/>
            <person name="May G.D."/>
            <person name="Schwartz D.C."/>
            <person name="Rogers J."/>
            <person name="Quetier F."/>
            <person name="Town C.D."/>
            <person name="Roe B.A."/>
        </authorList>
    </citation>
    <scope>NUCLEOTIDE SEQUENCE [LARGE SCALE GENOMIC DNA]</scope>
    <source>
        <strain evidence="7">A17</strain>
        <strain evidence="9 10">cv. Jemalong A17</strain>
    </source>
</reference>
<feature type="region of interest" description="Disordered" evidence="5">
    <location>
        <begin position="1"/>
        <end position="43"/>
    </location>
</feature>
<dbReference type="Proteomes" id="UP000265566">
    <property type="component" value="Chromosome 1"/>
</dbReference>
<evidence type="ECO:0000256" key="2">
    <source>
        <dbReference type="ARBA" id="ARBA00022771"/>
    </source>
</evidence>
<dbReference type="HOGENOM" id="CLU_029228_0_0_1"/>
<evidence type="ECO:0000313" key="10">
    <source>
        <dbReference type="Proteomes" id="UP000002051"/>
    </source>
</evidence>
<evidence type="ECO:0000256" key="4">
    <source>
        <dbReference type="PROSITE-ProRule" id="PRU00175"/>
    </source>
</evidence>
<keyword evidence="2 4" id="KW-0863">Zinc-finger</keyword>
<feature type="compositionally biased region" description="Low complexity" evidence="5">
    <location>
        <begin position="435"/>
        <end position="445"/>
    </location>
</feature>
<dbReference type="FunFam" id="3.30.40.10:FF:000594">
    <property type="entry name" value="RING/U-box superfamily protein"/>
    <property type="match status" value="1"/>
</dbReference>
<feature type="compositionally biased region" description="Basic and acidic residues" evidence="5">
    <location>
        <begin position="25"/>
        <end position="37"/>
    </location>
</feature>
<dbReference type="AlphaFoldDB" id="A0A072VSZ0"/>
<proteinExistence type="predicted"/>
<feature type="compositionally biased region" description="Polar residues" evidence="5">
    <location>
        <begin position="298"/>
        <end position="307"/>
    </location>
</feature>
<feature type="region of interest" description="Disordered" evidence="5">
    <location>
        <begin position="55"/>
        <end position="229"/>
    </location>
</feature>
<evidence type="ECO:0000256" key="1">
    <source>
        <dbReference type="ARBA" id="ARBA00022723"/>
    </source>
</evidence>
<evidence type="ECO:0000313" key="11">
    <source>
        <dbReference type="Proteomes" id="UP000265566"/>
    </source>
</evidence>
<feature type="compositionally biased region" description="Polar residues" evidence="5">
    <location>
        <begin position="394"/>
        <end position="406"/>
    </location>
</feature>
<dbReference type="OrthoDB" id="8062037at2759"/>
<evidence type="ECO:0000313" key="7">
    <source>
        <dbReference type="EMBL" id="KEH41245.1"/>
    </source>
</evidence>
<reference evidence="8" key="5">
    <citation type="journal article" date="2018" name="Nat. Plants">
        <title>Whole-genome landscape of Medicago truncatula symbiotic genes.</title>
        <authorList>
            <person name="Pecrix Y."/>
            <person name="Gamas P."/>
            <person name="Carrere S."/>
        </authorList>
    </citation>
    <scope>NUCLEOTIDE SEQUENCE</scope>
    <source>
        <tissue evidence="8">Leaves</tissue>
    </source>
</reference>
<dbReference type="SUPFAM" id="SSF57850">
    <property type="entry name" value="RING/U-box"/>
    <property type="match status" value="1"/>
</dbReference>
<dbReference type="Pfam" id="PF13639">
    <property type="entry name" value="zf-RING_2"/>
    <property type="match status" value="1"/>
</dbReference>
<feature type="region of interest" description="Disordered" evidence="5">
    <location>
        <begin position="521"/>
        <end position="596"/>
    </location>
</feature>
<feature type="compositionally biased region" description="Polar residues" evidence="5">
    <location>
        <begin position="418"/>
        <end position="434"/>
    </location>
</feature>
<feature type="compositionally biased region" description="Basic and acidic residues" evidence="5">
    <location>
        <begin position="7"/>
        <end position="18"/>
    </location>
</feature>
<accession>A0A072VSZ0</accession>
<dbReference type="Proteomes" id="UP000002051">
    <property type="component" value="Unassembled WGS sequence"/>
</dbReference>
<organism evidence="7 10">
    <name type="scientific">Medicago truncatula</name>
    <name type="common">Barrel medic</name>
    <name type="synonym">Medicago tribuloides</name>
    <dbReference type="NCBI Taxonomy" id="3880"/>
    <lineage>
        <taxon>Eukaryota</taxon>
        <taxon>Viridiplantae</taxon>
        <taxon>Streptophyta</taxon>
        <taxon>Embryophyta</taxon>
        <taxon>Tracheophyta</taxon>
        <taxon>Spermatophyta</taxon>
        <taxon>Magnoliopsida</taxon>
        <taxon>eudicotyledons</taxon>
        <taxon>Gunneridae</taxon>
        <taxon>Pentapetalae</taxon>
        <taxon>rosids</taxon>
        <taxon>fabids</taxon>
        <taxon>Fabales</taxon>
        <taxon>Fabaceae</taxon>
        <taxon>Papilionoideae</taxon>
        <taxon>50 kb inversion clade</taxon>
        <taxon>NPAAA clade</taxon>
        <taxon>Hologalegina</taxon>
        <taxon>IRL clade</taxon>
        <taxon>Trifolieae</taxon>
        <taxon>Medicago</taxon>
    </lineage>
</organism>
<evidence type="ECO:0000256" key="5">
    <source>
        <dbReference type="SAM" id="MobiDB-lite"/>
    </source>
</evidence>
<dbReference type="PANTHER" id="PTHR45931">
    <property type="entry name" value="SI:CH211-59O9.10"/>
    <property type="match status" value="1"/>
</dbReference>
<dbReference type="EMBL" id="PSQE01000001">
    <property type="protein sequence ID" value="RHN78779.1"/>
    <property type="molecule type" value="Genomic_DNA"/>
</dbReference>
<feature type="compositionally biased region" description="Low complexity" evidence="5">
    <location>
        <begin position="569"/>
        <end position="587"/>
    </location>
</feature>
<dbReference type="InterPro" id="IPR013083">
    <property type="entry name" value="Znf_RING/FYVE/PHD"/>
</dbReference>
<feature type="compositionally biased region" description="Polar residues" evidence="5">
    <location>
        <begin position="194"/>
        <end position="216"/>
    </location>
</feature>
<dbReference type="GO" id="GO:0061630">
    <property type="term" value="F:ubiquitin protein ligase activity"/>
    <property type="evidence" value="ECO:0000318"/>
    <property type="project" value="GO_Central"/>
</dbReference>
<dbReference type="PANTHER" id="PTHR45931:SF25">
    <property type="entry name" value="E3 UBIQUITIN-PROTEIN LIGASE RLIM-LIKE ISOFORM X1"/>
    <property type="match status" value="1"/>
</dbReference>
<dbReference type="GO" id="GO:0016020">
    <property type="term" value="C:membrane"/>
    <property type="evidence" value="ECO:0000318"/>
    <property type="project" value="GO_Central"/>
</dbReference>
<dbReference type="SMART" id="SM00184">
    <property type="entry name" value="RING"/>
    <property type="match status" value="1"/>
</dbReference>
<sequence length="728" mass="80549">MAEDMEIDHIIDVPDTPERSNAGNNDRKYVGNPEKRGRAFHVPNEISKCNKYVIISPDKPSPSQNASIFRRAQTEKVSGGLGTSRSSKAEMTEKGKTVSSRIPSKSSHHGHISVFDLTGENGQFQQPKPAFSHRGSRDNTNEDKKELKASIGNTSLPLITNSSNTSRNAVTGKCKLDNTTLPGSNTFMDRGKSVSLSNDSQSQPKAEKQVSLSPRLSTAPRGRGNRRLVRNGCISPQNIATRAKQSAEQSIFQTNNVEQICAGHSVSRNTMSPISVDDIVSEERPGGRLKGKGVLIHPSSNGTIQTDSSPVVNLEEASGSSNIPRNGYENWERQGGWRTTHNDQHLYDANGHHSRRSYVERLTHRQNMNRLDRSDTGSSQNGKDVPASLIIPQVGQSTGPSTTADSATKRPRKRESSSRNPNVASHNSKTVFVNSSGESSSSSRSCGMDPELAALLSIPSFKNELNEGLDDNDNNISVARAMQLEADERLARELQEQLYNDDYFEGSWVDEHLARVPQDAGGLLHTSTDNHQIPHHTRIPGENRQPRSRPNQNPSNRRRTVPQIPLSNRTTLSRMTTRSSRPTISSRGRGRGRGRARLPRFPLEMDLDMRLDILEALENAVGDFNDLGMPDDIRNAHRDFNEDDYEMLLALDDHNHQHTGASTNLINRLPQSTVQTDNYTEDCAVCLETPVKGDTIRHLPCLHKFHKDCIDPWLGRKSSCPVCKSSIT</sequence>
<keyword evidence="3" id="KW-0862">Zinc</keyword>
<reference evidence="9" key="3">
    <citation type="submission" date="2015-04" db="UniProtKB">
        <authorList>
            <consortium name="EnsemblPlants"/>
        </authorList>
    </citation>
    <scope>IDENTIFICATION</scope>
    <source>
        <strain evidence="9">cv. Jemalong A17</strain>
    </source>
</reference>
<evidence type="ECO:0000313" key="8">
    <source>
        <dbReference type="EMBL" id="RHN78779.1"/>
    </source>
</evidence>
<dbReference type="CDD" id="cd16454">
    <property type="entry name" value="RING-H2_PA-TM-RING"/>
    <property type="match status" value="1"/>
</dbReference>
<name>A0A072VSZ0_MEDTR</name>
<keyword evidence="1" id="KW-0479">Metal-binding</keyword>
<dbReference type="GO" id="GO:0006511">
    <property type="term" value="P:ubiquitin-dependent protein catabolic process"/>
    <property type="evidence" value="ECO:0000318"/>
    <property type="project" value="GO_Central"/>
</dbReference>
<reference evidence="11" key="4">
    <citation type="journal article" date="2018" name="Nat. Plants">
        <title>Whole-genome landscape of Medicago truncatula symbiotic genes.</title>
        <authorList>
            <person name="Pecrix Y."/>
            <person name="Staton S.E."/>
            <person name="Sallet E."/>
            <person name="Lelandais-Briere C."/>
            <person name="Moreau S."/>
            <person name="Carrere S."/>
            <person name="Blein T."/>
            <person name="Jardinaud M.F."/>
            <person name="Latrasse D."/>
            <person name="Zouine M."/>
            <person name="Zahm M."/>
            <person name="Kreplak J."/>
            <person name="Mayjonade B."/>
            <person name="Satge C."/>
            <person name="Perez M."/>
            <person name="Cauet S."/>
            <person name="Marande W."/>
            <person name="Chantry-Darmon C."/>
            <person name="Lopez-Roques C."/>
            <person name="Bouchez O."/>
            <person name="Berard A."/>
            <person name="Debelle F."/>
            <person name="Munos S."/>
            <person name="Bendahmane A."/>
            <person name="Berges H."/>
            <person name="Niebel A."/>
            <person name="Buitink J."/>
            <person name="Frugier F."/>
            <person name="Benhamed M."/>
            <person name="Crespi M."/>
            <person name="Gouzy J."/>
            <person name="Gamas P."/>
        </authorList>
    </citation>
    <scope>NUCLEOTIDE SEQUENCE [LARGE SCALE GENOMIC DNA]</scope>
    <source>
        <strain evidence="11">cv. Jemalong A17</strain>
    </source>
</reference>
<dbReference type="InterPro" id="IPR001841">
    <property type="entry name" value="Znf_RING"/>
</dbReference>
<feature type="region of interest" description="Disordered" evidence="5">
    <location>
        <begin position="362"/>
        <end position="447"/>
    </location>
</feature>
<dbReference type="EnsemblPlants" id="KEH41245">
    <property type="protein sequence ID" value="KEH41245"/>
    <property type="gene ID" value="MTR_1g047180"/>
</dbReference>
<dbReference type="EMBL" id="CM001217">
    <property type="protein sequence ID" value="KEH41245.1"/>
    <property type="molecule type" value="Genomic_DNA"/>
</dbReference>
<dbReference type="PROSITE" id="PS50089">
    <property type="entry name" value="ZF_RING_2"/>
    <property type="match status" value="1"/>
</dbReference>
<evidence type="ECO:0000256" key="3">
    <source>
        <dbReference type="ARBA" id="ARBA00022833"/>
    </source>
</evidence>
<dbReference type="STRING" id="3880.A0A072VSZ0"/>
<keyword evidence="10" id="KW-1185">Reference proteome</keyword>
<dbReference type="Gramene" id="rna2428">
    <property type="protein sequence ID" value="RHN78779.1"/>
    <property type="gene ID" value="gene2428"/>
</dbReference>
<evidence type="ECO:0000259" key="6">
    <source>
        <dbReference type="PROSITE" id="PS50089"/>
    </source>
</evidence>
<feature type="domain" description="RING-type" evidence="6">
    <location>
        <begin position="683"/>
        <end position="724"/>
    </location>
</feature>
<feature type="region of interest" description="Disordered" evidence="5">
    <location>
        <begin position="284"/>
        <end position="307"/>
    </location>
</feature>
<feature type="compositionally biased region" description="Polar residues" evidence="5">
    <location>
        <begin position="151"/>
        <end position="169"/>
    </location>
</feature>
<feature type="compositionally biased region" description="Basic and acidic residues" evidence="5">
    <location>
        <begin position="87"/>
        <end position="96"/>
    </location>
</feature>
<dbReference type="InterPro" id="IPR051834">
    <property type="entry name" value="RING_finger_E3_ligase"/>
</dbReference>
<dbReference type="GO" id="GO:0008270">
    <property type="term" value="F:zinc ion binding"/>
    <property type="evidence" value="ECO:0007669"/>
    <property type="project" value="UniProtKB-KW"/>
</dbReference>